<dbReference type="Proteomes" id="UP000002770">
    <property type="component" value="Unassembled WGS sequence"/>
</dbReference>
<proteinExistence type="predicted"/>
<dbReference type="HOGENOM" id="CLU_3312049_0_0_6"/>
<dbReference type="InParanoid" id="G9ESV3"/>
<keyword evidence="2" id="KW-1185">Reference proteome</keyword>
<dbReference type="EMBL" id="JH413847">
    <property type="protein sequence ID" value="EHL29420.1"/>
    <property type="molecule type" value="Genomic_DNA"/>
</dbReference>
<gene>
    <name evidence="1" type="ORF">LDG_8380</name>
</gene>
<dbReference type="AlphaFoldDB" id="G9ESV3"/>
<organism evidence="1 2">
    <name type="scientific">Legionella drancourtii LLAP12</name>
    <dbReference type="NCBI Taxonomy" id="658187"/>
    <lineage>
        <taxon>Bacteria</taxon>
        <taxon>Pseudomonadati</taxon>
        <taxon>Pseudomonadota</taxon>
        <taxon>Gammaproteobacteria</taxon>
        <taxon>Legionellales</taxon>
        <taxon>Legionellaceae</taxon>
        <taxon>Legionella</taxon>
    </lineage>
</organism>
<protein>
    <submittedName>
        <fullName evidence="1">Uncharacterized protein</fullName>
    </submittedName>
</protein>
<accession>G9ESV3</accession>
<dbReference type="STRING" id="658187.LDG_8380"/>
<evidence type="ECO:0000313" key="1">
    <source>
        <dbReference type="EMBL" id="EHL29420.1"/>
    </source>
</evidence>
<name>G9ESV3_9GAMM</name>
<sequence>MLVVIAYKHFDLVKELVMPGADSGCRNKNSKNVLSHSPG</sequence>
<evidence type="ECO:0000313" key="2">
    <source>
        <dbReference type="Proteomes" id="UP000002770"/>
    </source>
</evidence>
<reference evidence="1 2" key="1">
    <citation type="journal article" date="2011" name="BMC Genomics">
        <title>Insight into cross-talk between intra-amoebal pathogens.</title>
        <authorList>
            <person name="Gimenez G."/>
            <person name="Bertelli C."/>
            <person name="Moliner C."/>
            <person name="Robert C."/>
            <person name="Raoult D."/>
            <person name="Fournier P.E."/>
            <person name="Greub G."/>
        </authorList>
    </citation>
    <scope>NUCLEOTIDE SEQUENCE [LARGE SCALE GENOMIC DNA]</scope>
    <source>
        <strain evidence="1 2">LLAP12</strain>
    </source>
</reference>